<keyword evidence="1" id="KW-0472">Membrane</keyword>
<comment type="caution">
    <text evidence="2">The sequence shown here is derived from an EMBL/GenBank/DDBJ whole genome shotgun (WGS) entry which is preliminary data.</text>
</comment>
<organism evidence="2">
    <name type="scientific">marine sediment metagenome</name>
    <dbReference type="NCBI Taxonomy" id="412755"/>
    <lineage>
        <taxon>unclassified sequences</taxon>
        <taxon>metagenomes</taxon>
        <taxon>ecological metagenomes</taxon>
    </lineage>
</organism>
<evidence type="ECO:0000256" key="1">
    <source>
        <dbReference type="SAM" id="Phobius"/>
    </source>
</evidence>
<keyword evidence="1" id="KW-1133">Transmembrane helix</keyword>
<feature type="transmembrane region" description="Helical" evidence="1">
    <location>
        <begin position="12"/>
        <end position="41"/>
    </location>
</feature>
<dbReference type="EMBL" id="BARS01008330">
    <property type="protein sequence ID" value="GAF77220.1"/>
    <property type="molecule type" value="Genomic_DNA"/>
</dbReference>
<accession>X0TM99</accession>
<keyword evidence="1" id="KW-0812">Transmembrane</keyword>
<dbReference type="AlphaFoldDB" id="X0TM99"/>
<name>X0TM99_9ZZZZ</name>
<gene>
    <name evidence="2" type="ORF">S01H1_15905</name>
</gene>
<reference evidence="2" key="1">
    <citation type="journal article" date="2014" name="Front. Microbiol.">
        <title>High frequency of phylogenetically diverse reductive dehalogenase-homologous genes in deep subseafloor sedimentary metagenomes.</title>
        <authorList>
            <person name="Kawai M."/>
            <person name="Futagami T."/>
            <person name="Toyoda A."/>
            <person name="Takaki Y."/>
            <person name="Nishi S."/>
            <person name="Hori S."/>
            <person name="Arai W."/>
            <person name="Tsubouchi T."/>
            <person name="Morono Y."/>
            <person name="Uchiyama I."/>
            <person name="Ito T."/>
            <person name="Fujiyama A."/>
            <person name="Inagaki F."/>
            <person name="Takami H."/>
        </authorList>
    </citation>
    <scope>NUCLEOTIDE SEQUENCE</scope>
    <source>
        <strain evidence="2">Expedition CK06-06</strain>
    </source>
</reference>
<feature type="transmembrane region" description="Helical" evidence="1">
    <location>
        <begin position="61"/>
        <end position="83"/>
    </location>
</feature>
<evidence type="ECO:0000313" key="2">
    <source>
        <dbReference type="EMBL" id="GAF77220.1"/>
    </source>
</evidence>
<protein>
    <submittedName>
        <fullName evidence="2">Uncharacterized protein</fullName>
    </submittedName>
</protein>
<proteinExistence type="predicted"/>
<sequence length="88" mass="10180">MEKSVLYNKKTIFIFVLISLVFIITSYTKTFFMGGVGFVGFPFQFYNWEISGFGEGIDQYNLLNLILDLIFYYVLAILVSFGISKFNN</sequence>